<protein>
    <submittedName>
        <fullName evidence="2">Selenocysteine lyase/cysteine desulfurase</fullName>
    </submittedName>
</protein>
<dbReference type="Gene3D" id="3.90.1150.10">
    <property type="entry name" value="Aspartate Aminotransferase, domain 1"/>
    <property type="match status" value="1"/>
</dbReference>
<dbReference type="SUPFAM" id="SSF53383">
    <property type="entry name" value="PLP-dependent transferases"/>
    <property type="match status" value="1"/>
</dbReference>
<name>A0A3N1HT45_9ACTN</name>
<keyword evidence="2" id="KW-0456">Lyase</keyword>
<evidence type="ECO:0000313" key="2">
    <source>
        <dbReference type="EMBL" id="ROP45671.1"/>
    </source>
</evidence>
<dbReference type="Pfam" id="PF00266">
    <property type="entry name" value="Aminotran_5"/>
    <property type="match status" value="1"/>
</dbReference>
<dbReference type="AlphaFoldDB" id="A0A3N1HT45"/>
<organism evidence="2 3">
    <name type="scientific">Pseudokineococcus lusitanus</name>
    <dbReference type="NCBI Taxonomy" id="763993"/>
    <lineage>
        <taxon>Bacteria</taxon>
        <taxon>Bacillati</taxon>
        <taxon>Actinomycetota</taxon>
        <taxon>Actinomycetes</taxon>
        <taxon>Kineosporiales</taxon>
        <taxon>Kineosporiaceae</taxon>
        <taxon>Pseudokineococcus</taxon>
    </lineage>
</organism>
<gene>
    <name evidence="2" type="ORF">EDC03_0276</name>
</gene>
<evidence type="ECO:0000259" key="1">
    <source>
        <dbReference type="Pfam" id="PF00266"/>
    </source>
</evidence>
<sequence>MDLARARAAFEHVPGYCNAATLGLPSRAVRTAMVAALDEWAAGRATAPGYDAVVGRARELFARLVGVPADRVAVGSQASVAVGAVAASLPDGARVVVPEGDFTSVVFPFLVHAERRGLVVRQVPLAGLADAVAEGCDLVAYSLVQSSDGAVADDDAVRAAAARVGAATLCDLTQAAGWWPVDAGLHDLTVTAAYKWLGAPRGVCFTTVAPSWQERLLPVAAGWYAGEDVWGSVYGPGMALAQDARRFDVSPAWLPWAGAVPALELYDGLDVAEVRDHDARLADAVLAGLDLPPAGRAVVAVPDADGHALERLAAAGVTAVARAGAVRLAFHLWNDDSDVERVLGALR</sequence>
<dbReference type="Gene3D" id="3.40.640.10">
    <property type="entry name" value="Type I PLP-dependent aspartate aminotransferase-like (Major domain)"/>
    <property type="match status" value="1"/>
</dbReference>
<dbReference type="PANTHER" id="PTHR43586:SF21">
    <property type="entry name" value="PYRIDOXAL PHOSPHATE (PLP)-DEPENDENT ASPARTATE AMINOTRANSFERASE SUPERFAMILY"/>
    <property type="match status" value="1"/>
</dbReference>
<comment type="caution">
    <text evidence="2">The sequence shown here is derived from an EMBL/GenBank/DDBJ whole genome shotgun (WGS) entry which is preliminary data.</text>
</comment>
<proteinExistence type="predicted"/>
<dbReference type="RefSeq" id="WP_123378399.1">
    <property type="nucleotide sequence ID" value="NZ_RJKN01000001.1"/>
</dbReference>
<dbReference type="InterPro" id="IPR015422">
    <property type="entry name" value="PyrdxlP-dep_Trfase_small"/>
</dbReference>
<dbReference type="InParanoid" id="A0A3N1HT45"/>
<dbReference type="Proteomes" id="UP000276232">
    <property type="component" value="Unassembled WGS sequence"/>
</dbReference>
<accession>A0A3N1HT45</accession>
<dbReference type="InterPro" id="IPR015421">
    <property type="entry name" value="PyrdxlP-dep_Trfase_major"/>
</dbReference>
<dbReference type="EMBL" id="RJKN01000001">
    <property type="protein sequence ID" value="ROP45671.1"/>
    <property type="molecule type" value="Genomic_DNA"/>
</dbReference>
<keyword evidence="3" id="KW-1185">Reference proteome</keyword>
<evidence type="ECO:0000313" key="3">
    <source>
        <dbReference type="Proteomes" id="UP000276232"/>
    </source>
</evidence>
<dbReference type="InterPro" id="IPR000192">
    <property type="entry name" value="Aminotrans_V_dom"/>
</dbReference>
<dbReference type="InterPro" id="IPR015424">
    <property type="entry name" value="PyrdxlP-dep_Trfase"/>
</dbReference>
<dbReference type="OrthoDB" id="250246at2"/>
<dbReference type="PANTHER" id="PTHR43586">
    <property type="entry name" value="CYSTEINE DESULFURASE"/>
    <property type="match status" value="1"/>
</dbReference>
<dbReference type="GO" id="GO:0016829">
    <property type="term" value="F:lyase activity"/>
    <property type="evidence" value="ECO:0007669"/>
    <property type="project" value="UniProtKB-KW"/>
</dbReference>
<feature type="domain" description="Aminotransferase class V" evidence="1">
    <location>
        <begin position="54"/>
        <end position="293"/>
    </location>
</feature>
<reference evidence="2 3" key="1">
    <citation type="journal article" date="2015" name="Stand. Genomic Sci.">
        <title>Genomic Encyclopedia of Bacterial and Archaeal Type Strains, Phase III: the genomes of soil and plant-associated and newly described type strains.</title>
        <authorList>
            <person name="Whitman W.B."/>
            <person name="Woyke T."/>
            <person name="Klenk H.P."/>
            <person name="Zhou Y."/>
            <person name="Lilburn T.G."/>
            <person name="Beck B.J."/>
            <person name="De Vos P."/>
            <person name="Vandamme P."/>
            <person name="Eisen J.A."/>
            <person name="Garrity G."/>
            <person name="Hugenholtz P."/>
            <person name="Kyrpides N.C."/>
        </authorList>
    </citation>
    <scope>NUCLEOTIDE SEQUENCE [LARGE SCALE GENOMIC DNA]</scope>
    <source>
        <strain evidence="2 3">CECT 7306</strain>
    </source>
</reference>